<dbReference type="InterPro" id="IPR012332">
    <property type="entry name" value="Autotransporter_pectin_lyase_C"/>
</dbReference>
<name>A0AA42J0K7_9FIRM</name>
<organism evidence="2 3">
    <name type="scientific">Holtiella tumoricola</name>
    <dbReference type="NCBI Taxonomy" id="3018743"/>
    <lineage>
        <taxon>Bacteria</taxon>
        <taxon>Bacillati</taxon>
        <taxon>Bacillota</taxon>
        <taxon>Clostridia</taxon>
        <taxon>Lachnospirales</taxon>
        <taxon>Cellulosilyticaceae</taxon>
        <taxon>Holtiella</taxon>
    </lineage>
</organism>
<dbReference type="RefSeq" id="WP_271011710.1">
    <property type="nucleotide sequence ID" value="NZ_JAQIFT010000031.1"/>
</dbReference>
<dbReference type="Gene3D" id="2.160.20.20">
    <property type="match status" value="1"/>
</dbReference>
<evidence type="ECO:0008006" key="4">
    <source>
        <dbReference type="Google" id="ProtNLM"/>
    </source>
</evidence>
<evidence type="ECO:0000313" key="2">
    <source>
        <dbReference type="EMBL" id="MDA3731311.1"/>
    </source>
</evidence>
<dbReference type="AlphaFoldDB" id="A0AA42J0K7"/>
<keyword evidence="3" id="KW-1185">Reference proteome</keyword>
<sequence length="578" mass="60115">MNFRNVKPMLAVVIATSLLTGCNTTKAQEHKVIEDTTKIKEEQGVEQVQTVKVQSIEGNIITAIQGELTENAGPPALPNGETPTDENPPALPDGEAQAGEAGVPAKPEGGMPGGNAMGGKVFNELGESISFTVDDQTKITIEMLQGTQEGTMDNIGVNDVLEIALGDGNVATSIVVKNLQMGGGFGGSHTVTQGTSAHTIDTDESISNEHYASTEDDENALRVDGANVVLQDIQVEKLEGESSNTENGDFYGQNAALLATNGAQVTIENATVNTETVNGNGVFSYGEGTTVNISNSTIRTSARNSGGIQTTGGGTTHATHLDIETQGESAAAIRSDRGGGIVNVKGGTYTTNGTGSPAIYSTADISVADATLTANHSEAIVIEGKNSVRLENCNVVGSMDSNHLEANENTQNIMIYQSMSGDAEIGHSTFTAKGGSITAKQGDLFYVTNTTCTIELSDVKLNLANDILLKIAGNESSRGWGTKGSNGGKATVIATHQVLEGKMIVDEISTMDMTLSEGSAFTGSINETGNGGNVKVSIDGTSTWTLTGDSYITALDGDLNQIKSNGFNLYINGQRVQF</sequence>
<evidence type="ECO:0000313" key="3">
    <source>
        <dbReference type="Proteomes" id="UP001169242"/>
    </source>
</evidence>
<feature type="region of interest" description="Disordered" evidence="1">
    <location>
        <begin position="69"/>
        <end position="119"/>
    </location>
</feature>
<reference evidence="2" key="1">
    <citation type="journal article" date="2023" name="Int. J. Syst. Evol. Microbiol.">
        <title>&lt;i&gt;Holtiella tumoricola&lt;/i&gt; gen. nov. sp. nov., isolated from a human clinical sample.</title>
        <authorList>
            <person name="Allen-Vercoe E."/>
            <person name="Daigneault M.C."/>
            <person name="Vancuren S.J."/>
            <person name="Cochrane K."/>
            <person name="O'Neal L.L."/>
            <person name="Sankaranarayanan K."/>
            <person name="Lawson P.A."/>
        </authorList>
    </citation>
    <scope>NUCLEOTIDE SEQUENCE</scope>
    <source>
        <strain evidence="2">CC70A</strain>
    </source>
</reference>
<dbReference type="PROSITE" id="PS51257">
    <property type="entry name" value="PROKAR_LIPOPROTEIN"/>
    <property type="match status" value="1"/>
</dbReference>
<comment type="caution">
    <text evidence="2">The sequence shown here is derived from an EMBL/GenBank/DDBJ whole genome shotgun (WGS) entry which is preliminary data.</text>
</comment>
<dbReference type="InterPro" id="IPR011050">
    <property type="entry name" value="Pectin_lyase_fold/virulence"/>
</dbReference>
<evidence type="ECO:0000256" key="1">
    <source>
        <dbReference type="SAM" id="MobiDB-lite"/>
    </source>
</evidence>
<dbReference type="EMBL" id="JAQIFT010000031">
    <property type="protein sequence ID" value="MDA3731311.1"/>
    <property type="molecule type" value="Genomic_DNA"/>
</dbReference>
<proteinExistence type="predicted"/>
<protein>
    <recommendedName>
        <fullName evidence="4">Lipoprotein</fullName>
    </recommendedName>
</protein>
<dbReference type="Proteomes" id="UP001169242">
    <property type="component" value="Unassembled WGS sequence"/>
</dbReference>
<dbReference type="SUPFAM" id="SSF51126">
    <property type="entry name" value="Pectin lyase-like"/>
    <property type="match status" value="1"/>
</dbReference>
<gene>
    <name evidence="2" type="ORF">PBV87_07435</name>
</gene>
<accession>A0AA42J0K7</accession>